<accession>A0A1B3XTT7</accession>
<feature type="transmembrane region" description="Helical" evidence="1">
    <location>
        <begin position="62"/>
        <end position="81"/>
    </location>
</feature>
<evidence type="ECO:0000256" key="1">
    <source>
        <dbReference type="SAM" id="Phobius"/>
    </source>
</evidence>
<name>A0A1B3XTT7_9BACI</name>
<organism evidence="2 3">
    <name type="scientific">Peribacillus muralis</name>
    <dbReference type="NCBI Taxonomy" id="264697"/>
    <lineage>
        <taxon>Bacteria</taxon>
        <taxon>Bacillati</taxon>
        <taxon>Bacillota</taxon>
        <taxon>Bacilli</taxon>
        <taxon>Bacillales</taxon>
        <taxon>Bacillaceae</taxon>
        <taxon>Peribacillus</taxon>
    </lineage>
</organism>
<dbReference type="KEGG" id="bmur:ABE28_019830"/>
<dbReference type="Proteomes" id="UP000077926">
    <property type="component" value="Chromosome"/>
</dbReference>
<evidence type="ECO:0000313" key="3">
    <source>
        <dbReference type="Proteomes" id="UP000077926"/>
    </source>
</evidence>
<gene>
    <name evidence="2" type="ORF">ABE28_019830</name>
</gene>
<keyword evidence="1" id="KW-0472">Membrane</keyword>
<protein>
    <submittedName>
        <fullName evidence="2">Uncharacterized protein</fullName>
    </submittedName>
</protein>
<keyword evidence="1" id="KW-0812">Transmembrane</keyword>
<evidence type="ECO:0000313" key="2">
    <source>
        <dbReference type="EMBL" id="AOH56623.1"/>
    </source>
</evidence>
<keyword evidence="1" id="KW-1133">Transmembrane helix</keyword>
<proteinExistence type="predicted"/>
<reference evidence="2 3" key="1">
    <citation type="submission" date="2016-08" db="EMBL/GenBank/DDBJ databases">
        <title>Complete genome sequence of Bacillus muralis G25-68, a strain with toxicity to nematodes.</title>
        <authorList>
            <person name="Zheng Z."/>
        </authorList>
    </citation>
    <scope>NUCLEOTIDE SEQUENCE [LARGE SCALE GENOMIC DNA]</scope>
    <source>
        <strain evidence="2 3">G25-68</strain>
    </source>
</reference>
<feature type="transmembrane region" description="Helical" evidence="1">
    <location>
        <begin position="35"/>
        <end position="56"/>
    </location>
</feature>
<dbReference type="STRING" id="264697.ABE28_019830"/>
<dbReference type="EMBL" id="CP017080">
    <property type="protein sequence ID" value="AOH56623.1"/>
    <property type="molecule type" value="Genomic_DNA"/>
</dbReference>
<keyword evidence="3" id="KW-1185">Reference proteome</keyword>
<sequence>MAPGLILFIYLDGNSVERIISLEGVGMLKENKQALYFNMTLGTIGPMLIALAALRYNAKGDYTGYIIIFLGFVLTISYIGHLEKKAGISKKWTAIRVIVTLVLLFLFSYSLYF</sequence>
<feature type="transmembrane region" description="Helical" evidence="1">
    <location>
        <begin position="93"/>
        <end position="112"/>
    </location>
</feature>
<dbReference type="AlphaFoldDB" id="A0A1B3XTT7"/>